<dbReference type="Gene3D" id="1.10.260.40">
    <property type="entry name" value="lambda repressor-like DNA-binding domains"/>
    <property type="match status" value="1"/>
</dbReference>
<dbReference type="Pfam" id="PF19054">
    <property type="entry name" value="DUF5753"/>
    <property type="match status" value="1"/>
</dbReference>
<dbReference type="Proteomes" id="UP001501576">
    <property type="component" value="Unassembled WGS sequence"/>
</dbReference>
<dbReference type="SMART" id="SM00530">
    <property type="entry name" value="HTH_XRE"/>
    <property type="match status" value="1"/>
</dbReference>
<comment type="caution">
    <text evidence="3">The sequence shown here is derived from an EMBL/GenBank/DDBJ whole genome shotgun (WGS) entry which is preliminary data.</text>
</comment>
<dbReference type="InterPro" id="IPR043917">
    <property type="entry name" value="DUF5753"/>
</dbReference>
<keyword evidence="4" id="KW-1185">Reference proteome</keyword>
<name>A0ABN1DAC5_9ACTN</name>
<organism evidence="3 4">
    <name type="scientific">Streptomyces mordarskii</name>
    <dbReference type="NCBI Taxonomy" id="1226758"/>
    <lineage>
        <taxon>Bacteria</taxon>
        <taxon>Bacillati</taxon>
        <taxon>Actinomycetota</taxon>
        <taxon>Actinomycetes</taxon>
        <taxon>Kitasatosporales</taxon>
        <taxon>Streptomycetaceae</taxon>
        <taxon>Streptomyces</taxon>
    </lineage>
</organism>
<dbReference type="PROSITE" id="PS50943">
    <property type="entry name" value="HTH_CROC1"/>
    <property type="match status" value="1"/>
</dbReference>
<dbReference type="InterPro" id="IPR010982">
    <property type="entry name" value="Lambda_DNA-bd_dom_sf"/>
</dbReference>
<feature type="region of interest" description="Disordered" evidence="1">
    <location>
        <begin position="16"/>
        <end position="48"/>
    </location>
</feature>
<feature type="domain" description="HTH cro/C1-type" evidence="2">
    <location>
        <begin position="57"/>
        <end position="110"/>
    </location>
</feature>
<accession>A0ABN1DAC5</accession>
<evidence type="ECO:0000259" key="2">
    <source>
        <dbReference type="PROSITE" id="PS50943"/>
    </source>
</evidence>
<dbReference type="InterPro" id="IPR001387">
    <property type="entry name" value="Cro/C1-type_HTH"/>
</dbReference>
<dbReference type="EMBL" id="BAAABZ010000045">
    <property type="protein sequence ID" value="GAA0538447.1"/>
    <property type="molecule type" value="Genomic_DNA"/>
</dbReference>
<protein>
    <submittedName>
        <fullName evidence="3">Helix-turn-helix transcriptional regulator</fullName>
    </submittedName>
</protein>
<dbReference type="CDD" id="cd00093">
    <property type="entry name" value="HTH_XRE"/>
    <property type="match status" value="1"/>
</dbReference>
<gene>
    <name evidence="3" type="ORF">GCM10010390_45470</name>
</gene>
<proteinExistence type="predicted"/>
<dbReference type="SUPFAM" id="SSF47413">
    <property type="entry name" value="lambda repressor-like DNA-binding domains"/>
    <property type="match status" value="1"/>
</dbReference>
<dbReference type="Pfam" id="PF13560">
    <property type="entry name" value="HTH_31"/>
    <property type="match status" value="1"/>
</dbReference>
<sequence length="310" mass="34074">MRALITLCTPSVALRGRAQQGSGHTKRLGVRGEPQVSEAKEAGQEPSSGAAFLGAEVRTWRMRAELSQRELGLKANYGQQYVAKVEAGERLASPEFADACDRVFGTPGMFARLRKRASHHGYPDWFVPYVQLERQATGISNYSAALVMGMLQTAEYAREVFQAVHPRKSASKIDELVDGRLRRREVMEKDTPPLLWCVLNEACLRTVVGGPRVMAAQLTHILEEAESPHITLQVLPFTVGASPAAESFTLLTFDEGPNVAYVDTAMAGQLIDSPEAVANATATYDWLRAAALHPEQSLSMIRNAMEEYTR</sequence>
<evidence type="ECO:0000313" key="4">
    <source>
        <dbReference type="Proteomes" id="UP001501576"/>
    </source>
</evidence>
<evidence type="ECO:0000256" key="1">
    <source>
        <dbReference type="SAM" id="MobiDB-lite"/>
    </source>
</evidence>
<reference evidence="3 4" key="1">
    <citation type="journal article" date="2019" name="Int. J. Syst. Evol. Microbiol.">
        <title>The Global Catalogue of Microorganisms (GCM) 10K type strain sequencing project: providing services to taxonomists for standard genome sequencing and annotation.</title>
        <authorList>
            <consortium name="The Broad Institute Genomics Platform"/>
            <consortium name="The Broad Institute Genome Sequencing Center for Infectious Disease"/>
            <person name="Wu L."/>
            <person name="Ma J."/>
        </authorList>
    </citation>
    <scope>NUCLEOTIDE SEQUENCE [LARGE SCALE GENOMIC DNA]</scope>
    <source>
        <strain evidence="3 4">JCM 5052</strain>
    </source>
</reference>
<evidence type="ECO:0000313" key="3">
    <source>
        <dbReference type="EMBL" id="GAA0538447.1"/>
    </source>
</evidence>